<evidence type="ECO:0000256" key="1">
    <source>
        <dbReference type="SAM" id="MobiDB-lite"/>
    </source>
</evidence>
<dbReference type="Proteomes" id="UP000245910">
    <property type="component" value="Chromosome I"/>
</dbReference>
<proteinExistence type="predicted"/>
<dbReference type="EMBL" id="LN649229">
    <property type="protein sequence ID" value="CEI66864.1"/>
    <property type="molecule type" value="Genomic_DNA"/>
</dbReference>
<reference evidence="3" key="1">
    <citation type="submission" date="2014-10" db="EMBL/GenBank/DDBJ databases">
        <authorList>
            <person name="King R."/>
        </authorList>
    </citation>
    <scope>NUCLEOTIDE SEQUENCE [LARGE SCALE GENOMIC DNA]</scope>
    <source>
        <strain evidence="3">A3/5</strain>
    </source>
</reference>
<accession>A0A2L2T7L7</accession>
<name>A0A2L2T7L7_9HYPO</name>
<organism evidence="2 3">
    <name type="scientific">Fusarium venenatum</name>
    <dbReference type="NCBI Taxonomy" id="56646"/>
    <lineage>
        <taxon>Eukaryota</taxon>
        <taxon>Fungi</taxon>
        <taxon>Dikarya</taxon>
        <taxon>Ascomycota</taxon>
        <taxon>Pezizomycotina</taxon>
        <taxon>Sordariomycetes</taxon>
        <taxon>Hypocreomycetidae</taxon>
        <taxon>Hypocreales</taxon>
        <taxon>Nectriaceae</taxon>
        <taxon>Fusarium</taxon>
    </lineage>
</organism>
<dbReference type="AlphaFoldDB" id="A0A2L2T7L7"/>
<feature type="region of interest" description="Disordered" evidence="1">
    <location>
        <begin position="79"/>
        <end position="113"/>
    </location>
</feature>
<evidence type="ECO:0000313" key="2">
    <source>
        <dbReference type="EMBL" id="CEI66864.1"/>
    </source>
</evidence>
<evidence type="ECO:0000313" key="3">
    <source>
        <dbReference type="Proteomes" id="UP000245910"/>
    </source>
</evidence>
<keyword evidence="3" id="KW-1185">Reference proteome</keyword>
<protein>
    <submittedName>
        <fullName evidence="2">Uncharacterized protein</fullName>
    </submittedName>
</protein>
<feature type="compositionally biased region" description="Basic residues" evidence="1">
    <location>
        <begin position="84"/>
        <end position="93"/>
    </location>
</feature>
<sequence length="155" mass="17207">MSLLSTEAHGHGFLLKNFRPKGLRTTLNSDVEASNVTIESLARPSGHIWLDNGARPAGRVSDAGQLHRSLTKFQKNTGRGKVFCPKRKGHLHQSLRENRWLDTDSGSTQQPRLQDEVDSCSKELYCPKASQLQVVRVTPKLQSVGEGNSREYEAA</sequence>